<accession>A0A562TKZ1</accession>
<comment type="caution">
    <text evidence="2">The sequence shown here is derived from an EMBL/GenBank/DDBJ whole genome shotgun (WGS) entry which is preliminary data.</text>
</comment>
<dbReference type="SUPFAM" id="SSF53335">
    <property type="entry name" value="S-adenosyl-L-methionine-dependent methyltransferases"/>
    <property type="match status" value="1"/>
</dbReference>
<dbReference type="InterPro" id="IPR029063">
    <property type="entry name" value="SAM-dependent_MTases_sf"/>
</dbReference>
<keyword evidence="3" id="KW-1185">Reference proteome</keyword>
<name>A0A562TKZ1_9SPHI</name>
<reference evidence="2 3" key="1">
    <citation type="submission" date="2019-07" db="EMBL/GenBank/DDBJ databases">
        <title>Genomic Encyclopedia of Archaeal and Bacterial Type Strains, Phase II (KMG-II): from individual species to whole genera.</title>
        <authorList>
            <person name="Goeker M."/>
        </authorList>
    </citation>
    <scope>NUCLEOTIDE SEQUENCE [LARGE SCALE GENOMIC DNA]</scope>
    <source>
        <strain evidence="2 3">ATCC BAA-1854</strain>
    </source>
</reference>
<gene>
    <name evidence="2" type="ORF">JN11_04803</name>
</gene>
<dbReference type="AlphaFoldDB" id="A0A562TKZ1"/>
<dbReference type="PANTHER" id="PTHR43591">
    <property type="entry name" value="METHYLTRANSFERASE"/>
    <property type="match status" value="1"/>
</dbReference>
<sequence length="253" mass="28912">MHELVQDQKNIFEEKYALETKTKYGFHITHDPLIRFLRDRRLNKSLDILKNNNNDDVSSWSVLVVCGGVGGEGIFFYRKGLSNITVSDISENSLKICNFFEPAIDTIMLNGESLDLPDNSYDLVVVQDGLHHLPRPVSGFTEMLRVAKKGIVVIEPYNGLVGNLIGTEWEKHGDAVNYVFRWDKDLVTQVVKSLLLSNYKLIRVLRLWDHNKIIFKTVTKLPKSLQLKASKTIYWLISLFNFSGNNMVAVVLK</sequence>
<organism evidence="2 3">
    <name type="scientific">Mucilaginibacter frigoritolerans</name>
    <dbReference type="NCBI Taxonomy" id="652788"/>
    <lineage>
        <taxon>Bacteria</taxon>
        <taxon>Pseudomonadati</taxon>
        <taxon>Bacteroidota</taxon>
        <taxon>Sphingobacteriia</taxon>
        <taxon>Sphingobacteriales</taxon>
        <taxon>Sphingobacteriaceae</taxon>
        <taxon>Mucilaginibacter</taxon>
    </lineage>
</organism>
<keyword evidence="2" id="KW-0489">Methyltransferase</keyword>
<evidence type="ECO:0000259" key="1">
    <source>
        <dbReference type="Pfam" id="PF08241"/>
    </source>
</evidence>
<dbReference type="GO" id="GO:0008757">
    <property type="term" value="F:S-adenosylmethionine-dependent methyltransferase activity"/>
    <property type="evidence" value="ECO:0007669"/>
    <property type="project" value="InterPro"/>
</dbReference>
<proteinExistence type="predicted"/>
<feature type="domain" description="Methyltransferase type 11" evidence="1">
    <location>
        <begin position="75"/>
        <end position="150"/>
    </location>
</feature>
<keyword evidence="2" id="KW-0808">Transferase</keyword>
<evidence type="ECO:0000313" key="3">
    <source>
        <dbReference type="Proteomes" id="UP000317010"/>
    </source>
</evidence>
<dbReference type="EMBL" id="VLLI01000021">
    <property type="protein sequence ID" value="TWI94197.1"/>
    <property type="molecule type" value="Genomic_DNA"/>
</dbReference>
<dbReference type="Pfam" id="PF08241">
    <property type="entry name" value="Methyltransf_11"/>
    <property type="match status" value="1"/>
</dbReference>
<dbReference type="Gene3D" id="3.40.50.150">
    <property type="entry name" value="Vaccinia Virus protein VP39"/>
    <property type="match status" value="1"/>
</dbReference>
<protein>
    <submittedName>
        <fullName evidence="2">Methyltransferase family protein</fullName>
    </submittedName>
</protein>
<dbReference type="GO" id="GO:0032259">
    <property type="term" value="P:methylation"/>
    <property type="evidence" value="ECO:0007669"/>
    <property type="project" value="UniProtKB-KW"/>
</dbReference>
<dbReference type="Proteomes" id="UP000317010">
    <property type="component" value="Unassembled WGS sequence"/>
</dbReference>
<dbReference type="InterPro" id="IPR013216">
    <property type="entry name" value="Methyltransf_11"/>
</dbReference>
<evidence type="ECO:0000313" key="2">
    <source>
        <dbReference type="EMBL" id="TWI94197.1"/>
    </source>
</evidence>